<reference evidence="9" key="1">
    <citation type="journal article" date="2014" name="Nat. Genet.">
        <title>Genome of the human hookworm Necator americanus.</title>
        <authorList>
            <person name="Tang Y.T."/>
            <person name="Gao X."/>
            <person name="Rosa B.A."/>
            <person name="Abubucker S."/>
            <person name="Hallsworth-Pepin K."/>
            <person name="Martin J."/>
            <person name="Tyagi R."/>
            <person name="Heizer E."/>
            <person name="Zhang X."/>
            <person name="Bhonagiri-Palsikar V."/>
            <person name="Minx P."/>
            <person name="Warren W.C."/>
            <person name="Wang Q."/>
            <person name="Zhan B."/>
            <person name="Hotez P.J."/>
            <person name="Sternberg P.W."/>
            <person name="Dougall A."/>
            <person name="Gaze S.T."/>
            <person name="Mulvenna J."/>
            <person name="Sotillo J."/>
            <person name="Ranganathan S."/>
            <person name="Rabelo E.M."/>
            <person name="Wilson R.K."/>
            <person name="Felgner P.L."/>
            <person name="Bethony J."/>
            <person name="Hawdon J.M."/>
            <person name="Gasser R.B."/>
            <person name="Loukas A."/>
            <person name="Mitreva M."/>
        </authorList>
    </citation>
    <scope>NUCLEOTIDE SEQUENCE [LARGE SCALE GENOMIC DNA]</scope>
</reference>
<dbReference type="EC" id="4.2.1.1" evidence="2"/>
<dbReference type="Gene3D" id="3.10.200.10">
    <property type="entry name" value="Alpha carbonic anhydrase"/>
    <property type="match status" value="1"/>
</dbReference>
<keyword evidence="5" id="KW-0456">Lyase</keyword>
<dbReference type="KEGG" id="nai:NECAME_17685"/>
<dbReference type="GO" id="GO:0004089">
    <property type="term" value="F:carbonate dehydratase activity"/>
    <property type="evidence" value="ECO:0007669"/>
    <property type="project" value="UniProtKB-EC"/>
</dbReference>
<evidence type="ECO:0000256" key="5">
    <source>
        <dbReference type="ARBA" id="ARBA00023239"/>
    </source>
</evidence>
<accession>W2TL68</accession>
<dbReference type="InterPro" id="IPR001148">
    <property type="entry name" value="CA_dom"/>
</dbReference>
<comment type="similarity">
    <text evidence="1">Belongs to the alpha-carbonic anhydrase family.</text>
</comment>
<keyword evidence="3" id="KW-0479">Metal-binding</keyword>
<dbReference type="STRING" id="51031.W2TL68"/>
<evidence type="ECO:0000259" key="7">
    <source>
        <dbReference type="PROSITE" id="PS51144"/>
    </source>
</evidence>
<comment type="catalytic activity">
    <reaction evidence="6">
        <text>hydrogencarbonate + H(+) = CO2 + H2O</text>
        <dbReference type="Rhea" id="RHEA:10748"/>
        <dbReference type="ChEBI" id="CHEBI:15377"/>
        <dbReference type="ChEBI" id="CHEBI:15378"/>
        <dbReference type="ChEBI" id="CHEBI:16526"/>
        <dbReference type="ChEBI" id="CHEBI:17544"/>
        <dbReference type="EC" id="4.2.1.1"/>
    </reaction>
</comment>
<dbReference type="PROSITE" id="PS51144">
    <property type="entry name" value="ALPHA_CA_2"/>
    <property type="match status" value="1"/>
</dbReference>
<dbReference type="PANTHER" id="PTHR18952">
    <property type="entry name" value="CARBONIC ANHYDRASE"/>
    <property type="match status" value="1"/>
</dbReference>
<dbReference type="Proteomes" id="UP000053676">
    <property type="component" value="Unassembled WGS sequence"/>
</dbReference>
<keyword evidence="9" id="KW-1185">Reference proteome</keyword>
<protein>
    <recommendedName>
        <fullName evidence="2">carbonic anhydrase</fullName>
        <ecNumber evidence="2">4.2.1.1</ecNumber>
    </recommendedName>
</protein>
<sequence length="144" mass="16455">MIQVATDRDVFANLKDAFLTTNSSGDTVQFVYSPAELLPNDTMTFFRYEGSLTTPPCTEGVIWIVLAEPTYVLEDEDITLFVLIQIAFLRQHLTTEGAYLKHNWRETQPLNNRTIYLNRNGVKSLETNILYASCTILLIVFEKL</sequence>
<organism evidence="8 9">
    <name type="scientific">Necator americanus</name>
    <name type="common">Human hookworm</name>
    <dbReference type="NCBI Taxonomy" id="51031"/>
    <lineage>
        <taxon>Eukaryota</taxon>
        <taxon>Metazoa</taxon>
        <taxon>Ecdysozoa</taxon>
        <taxon>Nematoda</taxon>
        <taxon>Chromadorea</taxon>
        <taxon>Rhabditida</taxon>
        <taxon>Rhabditina</taxon>
        <taxon>Rhabditomorpha</taxon>
        <taxon>Strongyloidea</taxon>
        <taxon>Ancylostomatidae</taxon>
        <taxon>Bunostominae</taxon>
        <taxon>Necator</taxon>
    </lineage>
</organism>
<evidence type="ECO:0000313" key="9">
    <source>
        <dbReference type="Proteomes" id="UP000053676"/>
    </source>
</evidence>
<evidence type="ECO:0000256" key="6">
    <source>
        <dbReference type="ARBA" id="ARBA00048348"/>
    </source>
</evidence>
<dbReference type="EMBL" id="KI658443">
    <property type="protein sequence ID" value="ETN82538.1"/>
    <property type="molecule type" value="Genomic_DNA"/>
</dbReference>
<keyword evidence="4" id="KW-0862">Zinc</keyword>
<feature type="domain" description="Alpha-carbonic anhydrase" evidence="7">
    <location>
        <begin position="1"/>
        <end position="119"/>
    </location>
</feature>
<evidence type="ECO:0000256" key="3">
    <source>
        <dbReference type="ARBA" id="ARBA00022723"/>
    </source>
</evidence>
<name>W2TL68_NECAM</name>
<dbReference type="OrthoDB" id="429145at2759"/>
<gene>
    <name evidence="8" type="ORF">NECAME_17685</name>
</gene>
<proteinExistence type="inferred from homology"/>
<dbReference type="InterPro" id="IPR023561">
    <property type="entry name" value="Carbonic_anhydrase_a-class"/>
</dbReference>
<dbReference type="Pfam" id="PF00194">
    <property type="entry name" value="Carb_anhydrase"/>
    <property type="match status" value="1"/>
</dbReference>
<evidence type="ECO:0000313" key="8">
    <source>
        <dbReference type="EMBL" id="ETN82538.1"/>
    </source>
</evidence>
<evidence type="ECO:0000256" key="1">
    <source>
        <dbReference type="ARBA" id="ARBA00010718"/>
    </source>
</evidence>
<dbReference type="InterPro" id="IPR036398">
    <property type="entry name" value="CA_dom_sf"/>
</dbReference>
<evidence type="ECO:0000256" key="2">
    <source>
        <dbReference type="ARBA" id="ARBA00012925"/>
    </source>
</evidence>
<dbReference type="PANTHER" id="PTHR18952:SF265">
    <property type="entry name" value="CARBONIC ANHYDRASE"/>
    <property type="match status" value="1"/>
</dbReference>
<evidence type="ECO:0000256" key="4">
    <source>
        <dbReference type="ARBA" id="ARBA00022833"/>
    </source>
</evidence>
<dbReference type="GO" id="GO:0008270">
    <property type="term" value="F:zinc ion binding"/>
    <property type="evidence" value="ECO:0007669"/>
    <property type="project" value="InterPro"/>
</dbReference>
<dbReference type="SUPFAM" id="SSF51069">
    <property type="entry name" value="Carbonic anhydrase"/>
    <property type="match status" value="1"/>
</dbReference>
<dbReference type="AlphaFoldDB" id="W2TL68"/>